<dbReference type="PANTHER" id="PTHR15549:SF27">
    <property type="entry name" value="CHITIN-BINDING TYPE-1 DOMAIN-CONTAINING PROTEIN"/>
    <property type="match status" value="1"/>
</dbReference>
<feature type="compositionally biased region" description="Basic and acidic residues" evidence="5">
    <location>
        <begin position="288"/>
        <end position="298"/>
    </location>
</feature>
<feature type="transmembrane region" description="Helical" evidence="6">
    <location>
        <begin position="167"/>
        <end position="189"/>
    </location>
</feature>
<comment type="subcellular location">
    <subcellularLocation>
        <location evidence="1">Membrane</location>
        <topology evidence="1">Single-pass membrane protein</topology>
    </subcellularLocation>
</comment>
<feature type="compositionally biased region" description="Basic and acidic residues" evidence="5">
    <location>
        <begin position="132"/>
        <end position="154"/>
    </location>
</feature>
<name>A0A2I2FJ92_ASPCN</name>
<dbReference type="OrthoDB" id="4505626at2759"/>
<dbReference type="EMBL" id="KZ559123">
    <property type="protein sequence ID" value="PLB40693.1"/>
    <property type="molecule type" value="Genomic_DNA"/>
</dbReference>
<dbReference type="GO" id="GO:0016020">
    <property type="term" value="C:membrane"/>
    <property type="evidence" value="ECO:0007669"/>
    <property type="project" value="UniProtKB-SubCell"/>
</dbReference>
<keyword evidence="2 6" id="KW-0812">Transmembrane</keyword>
<protein>
    <recommendedName>
        <fullName evidence="10">Mid2 domain-containing protein</fullName>
    </recommendedName>
</protein>
<keyword evidence="4 6" id="KW-0472">Membrane</keyword>
<feature type="region of interest" description="Disordered" evidence="5">
    <location>
        <begin position="112"/>
        <end position="164"/>
    </location>
</feature>
<keyword evidence="3 6" id="KW-1133">Transmembrane helix</keyword>
<keyword evidence="7" id="KW-0732">Signal</keyword>
<proteinExistence type="predicted"/>
<feature type="compositionally biased region" description="Low complexity" evidence="5">
    <location>
        <begin position="212"/>
        <end position="235"/>
    </location>
</feature>
<evidence type="ECO:0000313" key="8">
    <source>
        <dbReference type="EMBL" id="PLB40693.1"/>
    </source>
</evidence>
<dbReference type="GO" id="GO:0071944">
    <property type="term" value="C:cell periphery"/>
    <property type="evidence" value="ECO:0007669"/>
    <property type="project" value="UniProtKB-ARBA"/>
</dbReference>
<accession>A0A2I2FJ92</accession>
<dbReference type="InterPro" id="IPR051694">
    <property type="entry name" value="Immunoregulatory_rcpt-like"/>
</dbReference>
<dbReference type="PANTHER" id="PTHR15549">
    <property type="entry name" value="PAIRED IMMUNOGLOBULIN-LIKE TYPE 2 RECEPTOR"/>
    <property type="match status" value="1"/>
</dbReference>
<feature type="compositionally biased region" description="Pro residues" evidence="5">
    <location>
        <begin position="201"/>
        <end position="211"/>
    </location>
</feature>
<evidence type="ECO:0000313" key="9">
    <source>
        <dbReference type="Proteomes" id="UP000234585"/>
    </source>
</evidence>
<organism evidence="8 9">
    <name type="scientific">Aspergillus candidus</name>
    <dbReference type="NCBI Taxonomy" id="41067"/>
    <lineage>
        <taxon>Eukaryota</taxon>
        <taxon>Fungi</taxon>
        <taxon>Dikarya</taxon>
        <taxon>Ascomycota</taxon>
        <taxon>Pezizomycotina</taxon>
        <taxon>Eurotiomycetes</taxon>
        <taxon>Eurotiomycetidae</taxon>
        <taxon>Eurotiales</taxon>
        <taxon>Aspergillaceae</taxon>
        <taxon>Aspergillus</taxon>
        <taxon>Aspergillus subgen. Circumdati</taxon>
    </lineage>
</organism>
<keyword evidence="9" id="KW-1185">Reference proteome</keyword>
<sequence length="298" mass="31522">MTRLPSVIAAALCALPLTHAWTLKWENHTNGGMLNLGEKPKGCTEIYHQKGEQFSWDPEGLFCLRLFIDPECENPGGETCNGKPWKKDASKDLAAFSVRDMPESSMSYYGLSSATPFPTTQSQPDATPTADDQTRNDSKNDSKNDTKDGTKDNNTDNSSTGLSSGGIAGIVVGIVAGVGILAGLIFFLWRRGRGAKAVPIPETPTGPPPSSPGGASTNPDQSTFAASAAGAYGSSEKGDLPELHSPNEHPQGPAPPSYQPVVMAELAAGDVQSELSNTNQVVEMDAQESAKRPVYRDT</sequence>
<evidence type="ECO:0000256" key="5">
    <source>
        <dbReference type="SAM" id="MobiDB-lite"/>
    </source>
</evidence>
<dbReference type="GeneID" id="36518652"/>
<reference evidence="8 9" key="1">
    <citation type="submission" date="2017-12" db="EMBL/GenBank/DDBJ databases">
        <authorList>
            <consortium name="DOE Joint Genome Institute"/>
            <person name="Haridas S."/>
            <person name="Kjaerbolling I."/>
            <person name="Vesth T.C."/>
            <person name="Frisvad J.C."/>
            <person name="Nybo J.L."/>
            <person name="Theobald S."/>
            <person name="Kuo A."/>
            <person name="Bowyer P."/>
            <person name="Matsuda Y."/>
            <person name="Mondo S."/>
            <person name="Lyhne E.K."/>
            <person name="Kogle M.E."/>
            <person name="Clum A."/>
            <person name="Lipzen A."/>
            <person name="Salamov A."/>
            <person name="Ngan C.Y."/>
            <person name="Daum C."/>
            <person name="Chiniquy J."/>
            <person name="Barry K."/>
            <person name="LaButti K."/>
            <person name="Simmons B.A."/>
            <person name="Magnuson J.K."/>
            <person name="Mortensen U.H."/>
            <person name="Larsen T.O."/>
            <person name="Grigoriev I.V."/>
            <person name="Baker S.E."/>
            <person name="Andersen M.R."/>
            <person name="Nordberg H.P."/>
            <person name="Cantor M.N."/>
            <person name="Hua S.X."/>
        </authorList>
    </citation>
    <scope>NUCLEOTIDE SEQUENCE [LARGE SCALE GENOMIC DNA]</scope>
    <source>
        <strain evidence="8 9">CBS 102.13</strain>
    </source>
</reference>
<feature type="region of interest" description="Disordered" evidence="5">
    <location>
        <begin position="198"/>
        <end position="298"/>
    </location>
</feature>
<dbReference type="Proteomes" id="UP000234585">
    <property type="component" value="Unassembled WGS sequence"/>
</dbReference>
<dbReference type="STRING" id="41067.A0A2I2FJ92"/>
<feature type="chain" id="PRO_5014185229" description="Mid2 domain-containing protein" evidence="7">
    <location>
        <begin position="21"/>
        <end position="298"/>
    </location>
</feature>
<gene>
    <name evidence="8" type="ORF">BDW47DRAFT_100662</name>
</gene>
<evidence type="ECO:0000256" key="2">
    <source>
        <dbReference type="ARBA" id="ARBA00022692"/>
    </source>
</evidence>
<evidence type="ECO:0000256" key="4">
    <source>
        <dbReference type="ARBA" id="ARBA00023136"/>
    </source>
</evidence>
<evidence type="ECO:0000256" key="1">
    <source>
        <dbReference type="ARBA" id="ARBA00004167"/>
    </source>
</evidence>
<evidence type="ECO:0000256" key="3">
    <source>
        <dbReference type="ARBA" id="ARBA00022989"/>
    </source>
</evidence>
<evidence type="ECO:0000256" key="7">
    <source>
        <dbReference type="SAM" id="SignalP"/>
    </source>
</evidence>
<evidence type="ECO:0008006" key="10">
    <source>
        <dbReference type="Google" id="ProtNLM"/>
    </source>
</evidence>
<evidence type="ECO:0000256" key="6">
    <source>
        <dbReference type="SAM" id="Phobius"/>
    </source>
</evidence>
<feature type="compositionally biased region" description="Basic and acidic residues" evidence="5">
    <location>
        <begin position="236"/>
        <end position="247"/>
    </location>
</feature>
<dbReference type="RefSeq" id="XP_024674705.1">
    <property type="nucleotide sequence ID" value="XM_024811492.1"/>
</dbReference>
<feature type="signal peptide" evidence="7">
    <location>
        <begin position="1"/>
        <end position="20"/>
    </location>
</feature>
<dbReference type="AlphaFoldDB" id="A0A2I2FJ92"/>
<feature type="compositionally biased region" description="Polar residues" evidence="5">
    <location>
        <begin position="112"/>
        <end position="126"/>
    </location>
</feature>